<dbReference type="AlphaFoldDB" id="A0A2Z6UV86"/>
<dbReference type="Pfam" id="PF08843">
    <property type="entry name" value="AbiEii"/>
    <property type="match status" value="1"/>
</dbReference>
<sequence length="255" mass="28868">MIGSQEKQALSDLFTIISTFDLPIVLVGGGARILIFDQKFGEGRGTKDWDVAISVDSWEIYRQLRADLIEGNKPLFQATKTSHKFIHIETQIEIDIVPFGEIAKPEEKITWPDSEKSMNVLGLAEALSSAETINIGNFEIRAINIAAFIVLKLFAWSDRRDKKDLDDIDFILSKYEDYERVFAELSDELAKEDIALTDASIYLLGRDIDKTFQAKTLKQLNVILDELIERLADHSEKLDNKLTILKQGILSSDFV</sequence>
<proteinExistence type="predicted"/>
<organism evidence="1 2">
    <name type="scientific">Microcystis aeruginosa Sj</name>
    <dbReference type="NCBI Taxonomy" id="1979544"/>
    <lineage>
        <taxon>Bacteria</taxon>
        <taxon>Bacillati</taxon>
        <taxon>Cyanobacteriota</taxon>
        <taxon>Cyanophyceae</taxon>
        <taxon>Oscillatoriophycideae</taxon>
        <taxon>Chroococcales</taxon>
        <taxon>Microcystaceae</taxon>
        <taxon>Microcystis</taxon>
    </lineage>
</organism>
<dbReference type="RefSeq" id="WP_110577862.1">
    <property type="nucleotide sequence ID" value="NZ_BDSG01000006.1"/>
</dbReference>
<evidence type="ECO:0000313" key="1">
    <source>
        <dbReference type="EMBL" id="GBL08920.1"/>
    </source>
</evidence>
<gene>
    <name evidence="1" type="ORF">MSj_00397</name>
</gene>
<dbReference type="EMBL" id="BDSG01000006">
    <property type="protein sequence ID" value="GBL08920.1"/>
    <property type="molecule type" value="Genomic_DNA"/>
</dbReference>
<dbReference type="Proteomes" id="UP000248272">
    <property type="component" value="Unassembled WGS sequence"/>
</dbReference>
<protein>
    <submittedName>
        <fullName evidence="1">Uncharacterized protein</fullName>
    </submittedName>
</protein>
<dbReference type="InterPro" id="IPR014942">
    <property type="entry name" value="AbiEii"/>
</dbReference>
<name>A0A2Z6UV86_MICAE</name>
<comment type="caution">
    <text evidence="1">The sequence shown here is derived from an EMBL/GenBank/DDBJ whole genome shotgun (WGS) entry which is preliminary data.</text>
</comment>
<evidence type="ECO:0000313" key="2">
    <source>
        <dbReference type="Proteomes" id="UP000248272"/>
    </source>
</evidence>
<accession>A0A2Z6UV86</accession>
<reference evidence="1 2" key="1">
    <citation type="journal article" date="2018" name="Front. Microbiol.">
        <title>Adaptation of the Freshwater Bloom-Forming Cyanobacterium Microcystis aeruginosa to Brackish Water Is Driven by Recent Horizontal Transfer of Sucrose Genes.</title>
        <authorList>
            <person name="Tanabe Y."/>
            <person name="Hodoki Y."/>
            <person name="Sano T."/>
            <person name="Tada K."/>
            <person name="Watanabe M.M."/>
        </authorList>
    </citation>
    <scope>NUCLEOTIDE SEQUENCE [LARGE SCALE GENOMIC DNA]</scope>
    <source>
        <strain evidence="1 2">Sj</strain>
    </source>
</reference>